<dbReference type="EMBL" id="CAKXAJ010007718">
    <property type="protein sequence ID" value="CAH2210537.1"/>
    <property type="molecule type" value="Genomic_DNA"/>
</dbReference>
<feature type="region of interest" description="Disordered" evidence="1">
    <location>
        <begin position="257"/>
        <end position="297"/>
    </location>
</feature>
<feature type="non-terminal residue" evidence="2">
    <location>
        <position position="1"/>
    </location>
</feature>
<reference evidence="2" key="1">
    <citation type="submission" date="2022-03" db="EMBL/GenBank/DDBJ databases">
        <authorList>
            <person name="Lindestad O."/>
        </authorList>
    </citation>
    <scope>NUCLEOTIDE SEQUENCE</scope>
</reference>
<dbReference type="OrthoDB" id="7472940at2759"/>
<organism evidence="2 3">
    <name type="scientific">Pararge aegeria aegeria</name>
    <dbReference type="NCBI Taxonomy" id="348720"/>
    <lineage>
        <taxon>Eukaryota</taxon>
        <taxon>Metazoa</taxon>
        <taxon>Ecdysozoa</taxon>
        <taxon>Arthropoda</taxon>
        <taxon>Hexapoda</taxon>
        <taxon>Insecta</taxon>
        <taxon>Pterygota</taxon>
        <taxon>Neoptera</taxon>
        <taxon>Endopterygota</taxon>
        <taxon>Lepidoptera</taxon>
        <taxon>Glossata</taxon>
        <taxon>Ditrysia</taxon>
        <taxon>Papilionoidea</taxon>
        <taxon>Nymphalidae</taxon>
        <taxon>Satyrinae</taxon>
        <taxon>Satyrini</taxon>
        <taxon>Parargina</taxon>
        <taxon>Pararge</taxon>
    </lineage>
</organism>
<accession>A0A8S4QJ76</accession>
<sequence length="446" mass="49847">RAHRAATDVDRSVARSAEVFSKMTNTLKCNNCNIVIDELLAYIQNKISIADEISLVRICESAFSSEQILKSNNLLRESLPSDLCKTARKGKGKEGRLLNDIIGLFKVTDPDVMPIFVARDLEKLPPITFDHLDVSKLLKDMMLLQAEIQNIKSSYVTVEQLEEVKKECQFGKSLSPPFSAVKVNMKRGAYRDSGPIGLSQLDDTIVVTNLEHSNCQQSSPSEYNLQYRNMNINNKEGSPAFSSNVFKQKINRCITSGGRGSEPDAAVRAGAGGGEQGASSHVITSEPSDQSTGPMQKQTYAGVAKVHDPNEGWTVVQRKSQRSKNRLIGNTGNFVVECEEKFRAADRKIPLFITNVHKDTVESDIINYISKKTKENVTLEKISIKRQCEHHAYKLLVSQSKLPLYLDENLWPQGIIFRRFVHFKHKRLNETPVTEVPLNNTPTVNG</sequence>
<evidence type="ECO:0000256" key="1">
    <source>
        <dbReference type="SAM" id="MobiDB-lite"/>
    </source>
</evidence>
<proteinExistence type="predicted"/>
<name>A0A8S4QJ76_9NEOP</name>
<evidence type="ECO:0000313" key="3">
    <source>
        <dbReference type="Proteomes" id="UP000838756"/>
    </source>
</evidence>
<comment type="caution">
    <text evidence="2">The sequence shown here is derived from an EMBL/GenBank/DDBJ whole genome shotgun (WGS) entry which is preliminary data.</text>
</comment>
<dbReference type="Proteomes" id="UP000838756">
    <property type="component" value="Unassembled WGS sequence"/>
</dbReference>
<gene>
    <name evidence="2" type="primary">jg9007</name>
    <name evidence="2" type="ORF">PAEG_LOCUS2442</name>
</gene>
<feature type="compositionally biased region" description="Polar residues" evidence="1">
    <location>
        <begin position="279"/>
        <end position="297"/>
    </location>
</feature>
<protein>
    <submittedName>
        <fullName evidence="2">Jg9007 protein</fullName>
    </submittedName>
</protein>
<evidence type="ECO:0000313" key="2">
    <source>
        <dbReference type="EMBL" id="CAH2210537.1"/>
    </source>
</evidence>
<keyword evidence="3" id="KW-1185">Reference proteome</keyword>
<dbReference type="AlphaFoldDB" id="A0A8S4QJ76"/>